<name>A0A8S3ZWP2_9EUPU</name>
<proteinExistence type="predicted"/>
<protein>
    <submittedName>
        <fullName evidence="1">Uncharacterized protein</fullName>
    </submittedName>
</protein>
<dbReference type="AlphaFoldDB" id="A0A8S3ZWP2"/>
<gene>
    <name evidence="1" type="ORF">CUNI_LOCUS17603</name>
</gene>
<evidence type="ECO:0000313" key="1">
    <source>
        <dbReference type="EMBL" id="CAG5132045.1"/>
    </source>
</evidence>
<feature type="non-terminal residue" evidence="1">
    <location>
        <position position="86"/>
    </location>
</feature>
<sequence length="86" mass="9426">MSTTMMSVFSNASMTSDSLITDGDTLDLVNPPSYDLISEEATVIIKWIIDAIVCQAIDLFGIATNVINIVCFIRQGFQDPVNVSFF</sequence>
<organism evidence="1 2">
    <name type="scientific">Candidula unifasciata</name>
    <dbReference type="NCBI Taxonomy" id="100452"/>
    <lineage>
        <taxon>Eukaryota</taxon>
        <taxon>Metazoa</taxon>
        <taxon>Spiralia</taxon>
        <taxon>Lophotrochozoa</taxon>
        <taxon>Mollusca</taxon>
        <taxon>Gastropoda</taxon>
        <taxon>Heterobranchia</taxon>
        <taxon>Euthyneura</taxon>
        <taxon>Panpulmonata</taxon>
        <taxon>Eupulmonata</taxon>
        <taxon>Stylommatophora</taxon>
        <taxon>Helicina</taxon>
        <taxon>Helicoidea</taxon>
        <taxon>Geomitridae</taxon>
        <taxon>Candidula</taxon>
    </lineage>
</organism>
<accession>A0A8S3ZWP2</accession>
<keyword evidence="2" id="KW-1185">Reference proteome</keyword>
<reference evidence="1" key="1">
    <citation type="submission" date="2021-04" db="EMBL/GenBank/DDBJ databases">
        <authorList>
            <consortium name="Molecular Ecology Group"/>
        </authorList>
    </citation>
    <scope>NUCLEOTIDE SEQUENCE</scope>
</reference>
<dbReference type="EMBL" id="CAJHNH020005035">
    <property type="protein sequence ID" value="CAG5132045.1"/>
    <property type="molecule type" value="Genomic_DNA"/>
</dbReference>
<dbReference type="Proteomes" id="UP000678393">
    <property type="component" value="Unassembled WGS sequence"/>
</dbReference>
<comment type="caution">
    <text evidence="1">The sequence shown here is derived from an EMBL/GenBank/DDBJ whole genome shotgun (WGS) entry which is preliminary data.</text>
</comment>
<evidence type="ECO:0000313" key="2">
    <source>
        <dbReference type="Proteomes" id="UP000678393"/>
    </source>
</evidence>